<dbReference type="Gene3D" id="3.90.550.10">
    <property type="entry name" value="Spore Coat Polysaccharide Biosynthesis Protein SpsA, Chain A"/>
    <property type="match status" value="1"/>
</dbReference>
<dbReference type="SUPFAM" id="SSF53448">
    <property type="entry name" value="Nucleotide-diphospho-sugar transferases"/>
    <property type="match status" value="1"/>
</dbReference>
<proteinExistence type="predicted"/>
<dbReference type="AlphaFoldDB" id="A0A1I1D6K1"/>
<dbReference type="Proteomes" id="UP000240042">
    <property type="component" value="Unassembled WGS sequence"/>
</dbReference>
<dbReference type="InterPro" id="IPR029044">
    <property type="entry name" value="Nucleotide-diphossugar_trans"/>
</dbReference>
<evidence type="ECO:0000313" key="2">
    <source>
        <dbReference type="Proteomes" id="UP000240042"/>
    </source>
</evidence>
<accession>A0A1I1D6K1</accession>
<gene>
    <name evidence="1" type="ORF">SAMN02745150_00206</name>
</gene>
<sequence length="128" mass="15066">MLSLWMQMIFHYPSVLKSKLCLWRSIQASGYMEPVETFEDSKSNVWNYFPDVADTKTILLFGCALAHPTVMIRLSIFKEFSFRYDESYFGSEDFELWNRAMEFTDVCSIPEVLVRYRLHKSTSFCTPA</sequence>
<dbReference type="EMBL" id="FOKY01000001">
    <property type="protein sequence ID" value="SFB68718.1"/>
    <property type="molecule type" value="Genomic_DNA"/>
</dbReference>
<protein>
    <submittedName>
        <fullName evidence="1">Uncharacterized protein</fullName>
    </submittedName>
</protein>
<organism evidence="1 2">
    <name type="scientific">Brevinema andersonii</name>
    <dbReference type="NCBI Taxonomy" id="34097"/>
    <lineage>
        <taxon>Bacteria</taxon>
        <taxon>Pseudomonadati</taxon>
        <taxon>Spirochaetota</taxon>
        <taxon>Spirochaetia</taxon>
        <taxon>Brevinematales</taxon>
        <taxon>Brevinemataceae</taxon>
        <taxon>Brevinema</taxon>
    </lineage>
</organism>
<dbReference type="STRING" id="34097.SAMN02745150_00206"/>
<evidence type="ECO:0000313" key="1">
    <source>
        <dbReference type="EMBL" id="SFB68718.1"/>
    </source>
</evidence>
<name>A0A1I1D6K1_BREAD</name>
<reference evidence="2" key="1">
    <citation type="submission" date="2016-10" db="EMBL/GenBank/DDBJ databases">
        <authorList>
            <person name="Varghese N."/>
            <person name="Submissions S."/>
        </authorList>
    </citation>
    <scope>NUCLEOTIDE SEQUENCE [LARGE SCALE GENOMIC DNA]</scope>
    <source>
        <strain evidence="2">ATCC 43811</strain>
    </source>
</reference>
<keyword evidence="2" id="KW-1185">Reference proteome</keyword>